<dbReference type="EMBL" id="ABJB011068259">
    <property type="status" value="NOT_ANNOTATED_CDS"/>
    <property type="molecule type" value="Genomic_DNA"/>
</dbReference>
<dbReference type="PaxDb" id="6945-B7PRX0"/>
<dbReference type="FunFam" id="3.30.559.10:FF:000093">
    <property type="entry name" value="Carnitine acyltransferase, putative"/>
    <property type="match status" value="1"/>
</dbReference>
<dbReference type="VEuPathDB" id="VectorBase:ISCI019718"/>
<dbReference type="EMBL" id="DS775398">
    <property type="protein sequence ID" value="EEC09342.1"/>
    <property type="molecule type" value="Genomic_DNA"/>
</dbReference>
<reference evidence="6 8" key="1">
    <citation type="submission" date="2008-03" db="EMBL/GenBank/DDBJ databases">
        <title>Annotation of Ixodes scapularis.</title>
        <authorList>
            <consortium name="Ixodes scapularis Genome Project Consortium"/>
            <person name="Caler E."/>
            <person name="Hannick L.I."/>
            <person name="Bidwell S."/>
            <person name="Joardar V."/>
            <person name="Thiagarajan M."/>
            <person name="Amedeo P."/>
            <person name="Galinsky K.J."/>
            <person name="Schobel S."/>
            <person name="Inman J."/>
            <person name="Hostetler J."/>
            <person name="Miller J."/>
            <person name="Hammond M."/>
            <person name="Megy K."/>
            <person name="Lawson D."/>
            <person name="Kodira C."/>
            <person name="Sutton G."/>
            <person name="Meyer J."/>
            <person name="Hill C.A."/>
            <person name="Birren B."/>
            <person name="Nene V."/>
            <person name="Collins F."/>
            <person name="Alarcon-Chaidez F."/>
            <person name="Wikel S."/>
            <person name="Strausberg R."/>
        </authorList>
    </citation>
    <scope>NUCLEOTIDE SEQUENCE [LARGE SCALE GENOMIC DNA]</scope>
    <source>
        <strain evidence="8">Wikel</strain>
        <strain evidence="6">Wikel colony</strain>
    </source>
</reference>
<gene>
    <name evidence="6" type="ORF">IscW_ISCW019718</name>
</gene>
<dbReference type="EnsemblMetazoa" id="ISCW019718-RA">
    <property type="protein sequence ID" value="ISCW019718-PA"/>
    <property type="gene ID" value="ISCW019718"/>
</dbReference>
<name>B7PRX0_IXOSC</name>
<dbReference type="InterPro" id="IPR023213">
    <property type="entry name" value="CAT-like_dom_sf"/>
</dbReference>
<dbReference type="EMBL" id="ABJB010157095">
    <property type="status" value="NOT_ANNOTATED_CDS"/>
    <property type="molecule type" value="Genomic_DNA"/>
</dbReference>
<evidence type="ECO:0000256" key="2">
    <source>
        <dbReference type="ARBA" id="ARBA00022679"/>
    </source>
</evidence>
<feature type="domain" description="Choline/carnitine acyltransferase" evidence="5">
    <location>
        <begin position="138"/>
        <end position="242"/>
    </location>
</feature>
<dbReference type="VEuPathDB" id="VectorBase:ISCP_025563"/>
<evidence type="ECO:0000256" key="3">
    <source>
        <dbReference type="ARBA" id="ARBA00023315"/>
    </source>
</evidence>
<reference evidence="7" key="2">
    <citation type="submission" date="2020-05" db="UniProtKB">
        <authorList>
            <consortium name="EnsemblMetazoa"/>
        </authorList>
    </citation>
    <scope>IDENTIFICATION</scope>
    <source>
        <strain evidence="7">wikel</strain>
    </source>
</reference>
<dbReference type="EMBL" id="ABJB011137875">
    <property type="status" value="NOT_ANNOTATED_CDS"/>
    <property type="molecule type" value="Genomic_DNA"/>
</dbReference>
<evidence type="ECO:0000256" key="1">
    <source>
        <dbReference type="ARBA" id="ARBA00005232"/>
    </source>
</evidence>
<dbReference type="EC" id="2.3.1.6" evidence="6"/>
<sequence length="316" mass="35312">EPEFCSAQMFTFNACDARGMPHDERRILTQLIRVVEMSPETDVGVGILTTAERDVWAEAYGRLGQNTQNAASLEAIKKAAVVVCLDGGLEDAEPFEVAWPRQIVLGEDGGSAFLFDHTVCDGTVMARITSHCYNYAHSDDTDRLYYQFSNYGKKFVKSCNMSPEGYVQMAMQLAVFRTWGSHFFMFGAASARKFLHGRVELYNTISEESRTFCRVFDSPRSSWAEKEQSLRKAVARTKQNAVLANIQCDGTTFEDPSLPNMCLTPYNIRPESFIFGISSSKSFPNKNAAKLKDALEKALTELGDCPYTECVLHDVS</sequence>
<dbReference type="EMBL" id="ABJB011097986">
    <property type="status" value="NOT_ANNOTATED_CDS"/>
    <property type="molecule type" value="Genomic_DNA"/>
</dbReference>
<dbReference type="EMBL" id="ABJB010710908">
    <property type="status" value="NOT_ANNOTATED_CDS"/>
    <property type="molecule type" value="Genomic_DNA"/>
</dbReference>
<evidence type="ECO:0000313" key="6">
    <source>
        <dbReference type="EMBL" id="EEC09342.1"/>
    </source>
</evidence>
<keyword evidence="3 6" id="KW-0012">Acyltransferase</keyword>
<dbReference type="Gene3D" id="3.30.559.70">
    <property type="entry name" value="Choline/Carnitine o-acyltransferase, domain 2"/>
    <property type="match status" value="1"/>
</dbReference>
<dbReference type="GO" id="GO:0004102">
    <property type="term" value="F:choline O-acetyltransferase activity"/>
    <property type="evidence" value="ECO:0007669"/>
    <property type="project" value="UniProtKB-EC"/>
</dbReference>
<keyword evidence="8" id="KW-1185">Reference proteome</keyword>
<dbReference type="STRING" id="6945.B7PRX0"/>
<dbReference type="SUPFAM" id="SSF52777">
    <property type="entry name" value="CoA-dependent acyltransferases"/>
    <property type="match status" value="2"/>
</dbReference>
<dbReference type="Gene3D" id="3.30.559.10">
    <property type="entry name" value="Chloramphenicol acetyltransferase-like domain"/>
    <property type="match status" value="2"/>
</dbReference>
<evidence type="ECO:0000313" key="7">
    <source>
        <dbReference type="EnsemblMetazoa" id="ISCW019718-PA"/>
    </source>
</evidence>
<feature type="active site" description="Proton acceptor" evidence="4">
    <location>
        <position position="117"/>
    </location>
</feature>
<dbReference type="VEuPathDB" id="VectorBase:ISCW019718"/>
<dbReference type="OrthoDB" id="240216at2759"/>
<evidence type="ECO:0000259" key="5">
    <source>
        <dbReference type="Pfam" id="PF00755"/>
    </source>
</evidence>
<organism>
    <name type="scientific">Ixodes scapularis</name>
    <name type="common">Black-legged tick</name>
    <name type="synonym">Deer tick</name>
    <dbReference type="NCBI Taxonomy" id="6945"/>
    <lineage>
        <taxon>Eukaryota</taxon>
        <taxon>Metazoa</taxon>
        <taxon>Ecdysozoa</taxon>
        <taxon>Arthropoda</taxon>
        <taxon>Chelicerata</taxon>
        <taxon>Arachnida</taxon>
        <taxon>Acari</taxon>
        <taxon>Parasitiformes</taxon>
        <taxon>Ixodida</taxon>
        <taxon>Ixodoidea</taxon>
        <taxon>Ixodidae</taxon>
        <taxon>Ixodinae</taxon>
        <taxon>Ixodes</taxon>
    </lineage>
</organism>
<evidence type="ECO:0000313" key="8">
    <source>
        <dbReference type="Proteomes" id="UP000001555"/>
    </source>
</evidence>
<protein>
    <submittedName>
        <fullName evidence="6 7">Carnitine acyltransferase, putative</fullName>
        <ecNumber evidence="6">2.3.1.6</ecNumber>
    </submittedName>
</protein>
<dbReference type="GO" id="GO:0019254">
    <property type="term" value="P:carnitine metabolic process, CoA-linked"/>
    <property type="evidence" value="ECO:0000318"/>
    <property type="project" value="GO_Central"/>
</dbReference>
<dbReference type="InterPro" id="IPR039551">
    <property type="entry name" value="Cho/carn_acyl_trans"/>
</dbReference>
<dbReference type="InterPro" id="IPR000542">
    <property type="entry name" value="Carn_acyl_trans"/>
</dbReference>
<dbReference type="EMBL" id="ABJB011061990">
    <property type="status" value="NOT_ANNOTATED_CDS"/>
    <property type="molecule type" value="Genomic_DNA"/>
</dbReference>
<proteinExistence type="inferred from homology"/>
<dbReference type="EMBL" id="ABJB010150388">
    <property type="status" value="NOT_ANNOTATED_CDS"/>
    <property type="molecule type" value="Genomic_DNA"/>
</dbReference>
<dbReference type="PANTHER" id="PTHR22589">
    <property type="entry name" value="CARNITINE O-ACYLTRANSFERASE"/>
    <property type="match status" value="1"/>
</dbReference>
<dbReference type="PANTHER" id="PTHR22589:SF103">
    <property type="entry name" value="CARNITINE O-ACETYL-TRANSFERASE, ISOFORM A-RELATED"/>
    <property type="match status" value="1"/>
</dbReference>
<dbReference type="EMBL" id="ABJB010278846">
    <property type="status" value="NOT_ANNOTATED_CDS"/>
    <property type="molecule type" value="Genomic_DNA"/>
</dbReference>
<dbReference type="GO" id="GO:0005777">
    <property type="term" value="C:peroxisome"/>
    <property type="evidence" value="ECO:0000318"/>
    <property type="project" value="GO_Central"/>
</dbReference>
<dbReference type="HOGENOM" id="CLU_056451_1_0_1"/>
<dbReference type="Proteomes" id="UP000001555">
    <property type="component" value="Unassembled WGS sequence"/>
</dbReference>
<dbReference type="GO" id="GO:0004092">
    <property type="term" value="F:carnitine O-acetyltransferase activity"/>
    <property type="evidence" value="ECO:0000318"/>
    <property type="project" value="GO_Central"/>
</dbReference>
<dbReference type="Pfam" id="PF00755">
    <property type="entry name" value="Carn_acyltransf"/>
    <property type="match status" value="1"/>
</dbReference>
<keyword evidence="2 6" id="KW-0808">Transferase</keyword>
<dbReference type="AlphaFoldDB" id="B7PRX0"/>
<dbReference type="InterPro" id="IPR042231">
    <property type="entry name" value="Cho/carn_acyl_trans_2"/>
</dbReference>
<evidence type="ECO:0000256" key="4">
    <source>
        <dbReference type="PIRSR" id="PIRSR600542-1"/>
    </source>
</evidence>
<feature type="non-terminal residue" evidence="6">
    <location>
        <position position="1"/>
    </location>
</feature>
<dbReference type="EMBL" id="ABJB010014744">
    <property type="status" value="NOT_ANNOTATED_CDS"/>
    <property type="molecule type" value="Genomic_DNA"/>
</dbReference>
<accession>B7PRX0</accession>
<comment type="similarity">
    <text evidence="1">Belongs to the carnitine/choline acetyltransferase family.</text>
</comment>
<dbReference type="EMBL" id="ABJB011129335">
    <property type="status" value="NOT_ANNOTATED_CDS"/>
    <property type="molecule type" value="Genomic_DNA"/>
</dbReference>